<dbReference type="Pfam" id="PF00443">
    <property type="entry name" value="UCH"/>
    <property type="match status" value="1"/>
</dbReference>
<evidence type="ECO:0000313" key="9">
    <source>
        <dbReference type="EMBL" id="EQC33787.1"/>
    </source>
</evidence>
<sequence length="1213" mass="135830">MKRDEPTPDAETLPWVRVQMEGLVGSTFDASTEDRDGHVWSFRCMPDDTSGDVLVAIDRVDATMGTLFVQATLQHPSRDASRYIVMDGSLSETSVELKLTTMHMLMDPSSGFMHPDGDIRIDIVVWDCAPSSKRFKASGSDTTSNSSTVGDEYLVDETFLTAENRLDPSIFDDDEMTIDEESQAEEKRLVDLATSYVMQAQQDDEEAQVLLARRKKGAEDDTVDLTLPSSYDSKTTTGMVGLKNQGATCYMNSLLQTLFHMAPFRKAVYDTPTADEDSATSVVLALQRVFYRLETADKAVSTKELTKSFGWSHMDAFTQHDVQELYRILCDRLEEKMKGTPADGLIKALFEGKVKSFISCVHVPCESSREESFYDLQLDVKGLVNLDASFEKYIEVEMLDGENQYDAKDFGKQDAKKGLVFESLPPVLNLQLKRFEYDPLRDGMVKVHDRFEFPKRLDLSAYVPGTSPSPVYHLHSILVHSGDVHHGHYYVYVRPRLDKDWYKFDDDVISSADEESLLEGSYGRPPDASSNSPLSRVLSCSSAYMLVYLREDACPSGAEPAVIPDALKERFQDEEIAVRRRKRLVQREHMYYHLRIATDECLYTFDNITKSKDFCEFPKTAKSPPTSSTMLSFKVPKAWTVRQLYGLVHLETGVPIEHFRLWTMTARENRTHRPDEHLDTHLDATLQRALHDNDATINKIVPLYLEVVLPNTVLRRYTLADFAPIEFEGKDAVVGVDDDGIPDDDMPPGLLASVNAAAAARDPILDPRGSLLLFVKYYNVGVGASQRPLSYMGTMLLHGSDTVATVLQGIQDHAFGSPIAMDLALYEVVQPETVTKLDEHATLVDSELQSGDIVVFQVAVEDENDDDDDDADDESMCRTVPEYFAYRLNRVDVTFRARFENDVPTTEVSLPLLLTDSYDDVIHSVAIALDMDPLFVRLYPHSSHTHGPRAKPYKHSRSSGSSGITLKAMLMTSFDSSATLLYYERLDESIVNLERKTHLPVYLSPYEPAFATDTLSRVDLILEPTSTVQGALAEIARRHAVDTALVDLRLLETRDGSTMLRIVPTATPISLLQGSSLFVVDSIPATRKPFCQSVVLGVMHFSYTHDTFIAPHHTAGLVVAYDDDTFESLRRRVQAKFKVTDDVFAKWKLSAIVESRGVPLESEPGDMNRDVVFDEGRLELARGDGYCFLGLEYAATIAPSRRRADGGIKIRSG</sequence>
<accession>T0RTV0</accession>
<dbReference type="STRING" id="1156394.T0RTV0"/>
<dbReference type="InterPro" id="IPR024729">
    <property type="entry name" value="USP7_ICP0-binding_dom"/>
</dbReference>
<dbReference type="GO" id="GO:0005829">
    <property type="term" value="C:cytosol"/>
    <property type="evidence" value="ECO:0007669"/>
    <property type="project" value="TreeGrafter"/>
</dbReference>
<dbReference type="InterPro" id="IPR001394">
    <property type="entry name" value="Peptidase_C19_UCH"/>
</dbReference>
<dbReference type="AlphaFoldDB" id="T0RTV0"/>
<dbReference type="InterPro" id="IPR029346">
    <property type="entry name" value="USP_C"/>
</dbReference>
<organism evidence="9 10">
    <name type="scientific">Saprolegnia diclina (strain VS20)</name>
    <dbReference type="NCBI Taxonomy" id="1156394"/>
    <lineage>
        <taxon>Eukaryota</taxon>
        <taxon>Sar</taxon>
        <taxon>Stramenopiles</taxon>
        <taxon>Oomycota</taxon>
        <taxon>Saprolegniomycetes</taxon>
        <taxon>Saprolegniales</taxon>
        <taxon>Saprolegniaceae</taxon>
        <taxon>Saprolegnia</taxon>
    </lineage>
</organism>
<dbReference type="GeneID" id="19949198"/>
<evidence type="ECO:0000256" key="7">
    <source>
        <dbReference type="ARBA" id="ARBA00022807"/>
    </source>
</evidence>
<protein>
    <recommendedName>
        <fullName evidence="3">ubiquitinyl hydrolase 1</fullName>
        <ecNumber evidence="3">3.4.19.12</ecNumber>
    </recommendedName>
</protein>
<dbReference type="Pfam" id="PF12436">
    <property type="entry name" value="USP7_ICP0_bdg"/>
    <property type="match status" value="1"/>
</dbReference>
<keyword evidence="10" id="KW-1185">Reference proteome</keyword>
<dbReference type="Gene3D" id="3.10.20.90">
    <property type="entry name" value="Phosphatidylinositol 3-kinase Catalytic Subunit, Chain A, domain 1"/>
    <property type="match status" value="2"/>
</dbReference>
<evidence type="ECO:0000256" key="4">
    <source>
        <dbReference type="ARBA" id="ARBA00022670"/>
    </source>
</evidence>
<dbReference type="OrthoDB" id="289038at2759"/>
<gene>
    <name evidence="9" type="ORF">SDRG_08471</name>
</gene>
<evidence type="ECO:0000256" key="5">
    <source>
        <dbReference type="ARBA" id="ARBA00022786"/>
    </source>
</evidence>
<dbReference type="GO" id="GO:0005634">
    <property type="term" value="C:nucleus"/>
    <property type="evidence" value="ECO:0007669"/>
    <property type="project" value="TreeGrafter"/>
</dbReference>
<keyword evidence="5" id="KW-0833">Ubl conjugation pathway</keyword>
<evidence type="ECO:0000313" key="10">
    <source>
        <dbReference type="Proteomes" id="UP000030762"/>
    </source>
</evidence>
<dbReference type="PROSITE" id="PS00973">
    <property type="entry name" value="USP_2"/>
    <property type="match status" value="1"/>
</dbReference>
<evidence type="ECO:0000259" key="8">
    <source>
        <dbReference type="PROSITE" id="PS50235"/>
    </source>
</evidence>
<dbReference type="PANTHER" id="PTHR24006:SF888">
    <property type="entry name" value="UBIQUITIN CARBOXYL-TERMINAL HYDROLASE 30"/>
    <property type="match status" value="1"/>
</dbReference>
<keyword evidence="6" id="KW-0378">Hydrolase</keyword>
<dbReference type="RefSeq" id="XP_008612582.1">
    <property type="nucleotide sequence ID" value="XM_008614360.1"/>
</dbReference>
<dbReference type="InterPro" id="IPR018200">
    <property type="entry name" value="USP_CS"/>
</dbReference>
<evidence type="ECO:0000256" key="1">
    <source>
        <dbReference type="ARBA" id="ARBA00000707"/>
    </source>
</evidence>
<dbReference type="eggNOG" id="KOG1863">
    <property type="taxonomic scope" value="Eukaryota"/>
</dbReference>
<dbReference type="SUPFAM" id="SSF54001">
    <property type="entry name" value="Cysteine proteinases"/>
    <property type="match status" value="1"/>
</dbReference>
<dbReference type="EMBL" id="JH767157">
    <property type="protein sequence ID" value="EQC33787.1"/>
    <property type="molecule type" value="Genomic_DNA"/>
</dbReference>
<dbReference type="VEuPathDB" id="FungiDB:SDRG_08471"/>
<dbReference type="GO" id="GO:0004843">
    <property type="term" value="F:cysteine-type deubiquitinase activity"/>
    <property type="evidence" value="ECO:0007669"/>
    <property type="project" value="UniProtKB-EC"/>
</dbReference>
<dbReference type="InterPro" id="IPR038765">
    <property type="entry name" value="Papain-like_cys_pep_sf"/>
</dbReference>
<feature type="domain" description="USP" evidence="8">
    <location>
        <begin position="240"/>
        <end position="551"/>
    </location>
</feature>
<comment type="similarity">
    <text evidence="2">Belongs to the peptidase C19 family.</text>
</comment>
<dbReference type="CDD" id="cd02659">
    <property type="entry name" value="peptidase_C19C"/>
    <property type="match status" value="1"/>
</dbReference>
<proteinExistence type="inferred from homology"/>
<dbReference type="GO" id="GO:0016579">
    <property type="term" value="P:protein deubiquitination"/>
    <property type="evidence" value="ECO:0007669"/>
    <property type="project" value="InterPro"/>
</dbReference>
<reference evidence="9 10" key="1">
    <citation type="submission" date="2012-04" db="EMBL/GenBank/DDBJ databases">
        <title>The Genome Sequence of Saprolegnia declina VS20.</title>
        <authorList>
            <consortium name="The Broad Institute Genome Sequencing Platform"/>
            <person name="Russ C."/>
            <person name="Nusbaum C."/>
            <person name="Tyler B."/>
            <person name="van West P."/>
            <person name="Dieguez-Uribeondo J."/>
            <person name="de Bruijn I."/>
            <person name="Tripathy S."/>
            <person name="Jiang R."/>
            <person name="Young S.K."/>
            <person name="Zeng Q."/>
            <person name="Gargeya S."/>
            <person name="Fitzgerald M."/>
            <person name="Haas B."/>
            <person name="Abouelleil A."/>
            <person name="Alvarado L."/>
            <person name="Arachchi H.M."/>
            <person name="Berlin A."/>
            <person name="Chapman S.B."/>
            <person name="Goldberg J."/>
            <person name="Griggs A."/>
            <person name="Gujja S."/>
            <person name="Hansen M."/>
            <person name="Howarth C."/>
            <person name="Imamovic A."/>
            <person name="Larimer J."/>
            <person name="McCowen C."/>
            <person name="Montmayeur A."/>
            <person name="Murphy C."/>
            <person name="Neiman D."/>
            <person name="Pearson M."/>
            <person name="Priest M."/>
            <person name="Roberts A."/>
            <person name="Saif S."/>
            <person name="Shea T."/>
            <person name="Sisk P."/>
            <person name="Sykes S."/>
            <person name="Wortman J."/>
            <person name="Nusbaum C."/>
            <person name="Birren B."/>
        </authorList>
    </citation>
    <scope>NUCLEOTIDE SEQUENCE [LARGE SCALE GENOMIC DNA]</scope>
    <source>
        <strain evidence="9 10">VS20</strain>
    </source>
</reference>
<dbReference type="PROSITE" id="PS50235">
    <property type="entry name" value="USP_3"/>
    <property type="match status" value="1"/>
</dbReference>
<dbReference type="Gene3D" id="3.90.70.10">
    <property type="entry name" value="Cysteine proteinases"/>
    <property type="match status" value="1"/>
</dbReference>
<dbReference type="FunFam" id="3.90.70.10:FF:000128">
    <property type="entry name" value="Ubiquitin carboxyl-terminal hydrolase 15"/>
    <property type="match status" value="1"/>
</dbReference>
<dbReference type="EC" id="3.4.19.12" evidence="3"/>
<dbReference type="GO" id="GO:0006508">
    <property type="term" value="P:proteolysis"/>
    <property type="evidence" value="ECO:0007669"/>
    <property type="project" value="UniProtKB-KW"/>
</dbReference>
<dbReference type="Pfam" id="PF14533">
    <property type="entry name" value="USP7_C2"/>
    <property type="match status" value="1"/>
</dbReference>
<evidence type="ECO:0000256" key="3">
    <source>
        <dbReference type="ARBA" id="ARBA00012759"/>
    </source>
</evidence>
<evidence type="ECO:0000256" key="2">
    <source>
        <dbReference type="ARBA" id="ARBA00009085"/>
    </source>
</evidence>
<evidence type="ECO:0000256" key="6">
    <source>
        <dbReference type="ARBA" id="ARBA00022801"/>
    </source>
</evidence>
<dbReference type="OMA" id="HTAHHRF"/>
<name>T0RTV0_SAPDV</name>
<dbReference type="InParanoid" id="T0RTV0"/>
<keyword evidence="7" id="KW-0788">Thiol protease</keyword>
<keyword evidence="4" id="KW-0645">Protease</keyword>
<dbReference type="InterPro" id="IPR028889">
    <property type="entry name" value="USP"/>
</dbReference>
<dbReference type="Proteomes" id="UP000030762">
    <property type="component" value="Unassembled WGS sequence"/>
</dbReference>
<dbReference type="PANTHER" id="PTHR24006">
    <property type="entry name" value="UBIQUITIN CARBOXYL-TERMINAL HYDROLASE"/>
    <property type="match status" value="1"/>
</dbReference>
<dbReference type="InterPro" id="IPR050164">
    <property type="entry name" value="Peptidase_C19"/>
</dbReference>
<comment type="catalytic activity">
    <reaction evidence="1">
        <text>Thiol-dependent hydrolysis of ester, thioester, amide, peptide and isopeptide bonds formed by the C-terminal Gly of ubiquitin (a 76-residue protein attached to proteins as an intracellular targeting signal).</text>
        <dbReference type="EC" id="3.4.19.12"/>
    </reaction>
</comment>
<dbReference type="PROSITE" id="PS00972">
    <property type="entry name" value="USP_1"/>
    <property type="match status" value="1"/>
</dbReference>